<evidence type="ECO:0000313" key="1">
    <source>
        <dbReference type="EMBL" id="AZL89910.1"/>
    </source>
</evidence>
<gene>
    <name evidence="1" type="ORF">Mb0275</name>
</gene>
<proteinExistence type="predicted"/>
<sequence length="246" mass="28854">MSKKNKSRLDIQTFDSKNISGNSIIIGGYDNGKTQLAINLIMNICETKNIEHIYLYYSYTSKHKKFYNHLKKNDIIGNKIICIESLPDLLSVGKKNDKNNDKNILLLDEILNRLLLSDIDELCRNGKLTIISTVTTINTEFYKYYQNCFIFKNIPVIKDIFRGFDKKFFSCESYDQFITIYNQTNNYYDFDVVVLSKNNSSILYTYSYNYLDILGNTERILKRNIRNLIKKNEQISNVDKKLTIEI</sequence>
<protein>
    <submittedName>
        <fullName evidence="1">Uncharacterized protein</fullName>
    </submittedName>
</protein>
<organism evidence="1">
    <name type="scientific">Megavirus baoshan</name>
    <dbReference type="NCBI Taxonomy" id="2496520"/>
    <lineage>
        <taxon>Viruses</taxon>
        <taxon>Varidnaviria</taxon>
        <taxon>Bamfordvirae</taxon>
        <taxon>Nucleocytoviricota</taxon>
        <taxon>Megaviricetes</taxon>
        <taxon>Imitervirales</taxon>
        <taxon>Mimiviridae</taxon>
        <taxon>Megamimivirinae</taxon>
        <taxon>Megavirus</taxon>
        <taxon>Megavirus baoshanense</taxon>
    </lineage>
</organism>
<reference evidence="1" key="1">
    <citation type="submission" date="2018-03" db="EMBL/GenBank/DDBJ databases">
        <title>Draft genome sequences of Megaviruse, new member of the family Mimiviridae isolated from water in Shanghai, China.</title>
        <authorList>
            <person name="Xia Y."/>
        </authorList>
    </citation>
    <scope>NUCLEOTIDE SEQUENCE</scope>
    <source>
        <strain evidence="1">SH</strain>
    </source>
</reference>
<accession>A0A3S8UYL4</accession>
<dbReference type="EMBL" id="MH046811">
    <property type="protein sequence ID" value="AZL89910.1"/>
    <property type="molecule type" value="Genomic_DNA"/>
</dbReference>
<name>A0A3S8UYL4_9VIRU</name>